<keyword evidence="3" id="KW-1185">Reference proteome</keyword>
<dbReference type="Proteomes" id="UP000245207">
    <property type="component" value="Unassembled WGS sequence"/>
</dbReference>
<evidence type="ECO:0000313" key="2">
    <source>
        <dbReference type="EMBL" id="PWA49610.1"/>
    </source>
</evidence>
<organism evidence="2 3">
    <name type="scientific">Artemisia annua</name>
    <name type="common">Sweet wormwood</name>
    <dbReference type="NCBI Taxonomy" id="35608"/>
    <lineage>
        <taxon>Eukaryota</taxon>
        <taxon>Viridiplantae</taxon>
        <taxon>Streptophyta</taxon>
        <taxon>Embryophyta</taxon>
        <taxon>Tracheophyta</taxon>
        <taxon>Spermatophyta</taxon>
        <taxon>Magnoliopsida</taxon>
        <taxon>eudicotyledons</taxon>
        <taxon>Gunneridae</taxon>
        <taxon>Pentapetalae</taxon>
        <taxon>asterids</taxon>
        <taxon>campanulids</taxon>
        <taxon>Asterales</taxon>
        <taxon>Asteraceae</taxon>
        <taxon>Asteroideae</taxon>
        <taxon>Anthemideae</taxon>
        <taxon>Artemisiinae</taxon>
        <taxon>Artemisia</taxon>
    </lineage>
</organism>
<proteinExistence type="predicted"/>
<feature type="domain" description="F-box protein Hrt3/FBXO9 C-terminal" evidence="1">
    <location>
        <begin position="80"/>
        <end position="130"/>
    </location>
</feature>
<accession>A0A2U1LKT3</accession>
<reference evidence="2 3" key="1">
    <citation type="journal article" date="2018" name="Mol. Plant">
        <title>The genome of Artemisia annua provides insight into the evolution of Asteraceae family and artemisinin biosynthesis.</title>
        <authorList>
            <person name="Shen Q."/>
            <person name="Zhang L."/>
            <person name="Liao Z."/>
            <person name="Wang S."/>
            <person name="Yan T."/>
            <person name="Shi P."/>
            <person name="Liu M."/>
            <person name="Fu X."/>
            <person name="Pan Q."/>
            <person name="Wang Y."/>
            <person name="Lv Z."/>
            <person name="Lu X."/>
            <person name="Zhang F."/>
            <person name="Jiang W."/>
            <person name="Ma Y."/>
            <person name="Chen M."/>
            <person name="Hao X."/>
            <person name="Li L."/>
            <person name="Tang Y."/>
            <person name="Lv G."/>
            <person name="Zhou Y."/>
            <person name="Sun X."/>
            <person name="Brodelius P.E."/>
            <person name="Rose J.K.C."/>
            <person name="Tang K."/>
        </authorList>
    </citation>
    <scope>NUCLEOTIDE SEQUENCE [LARGE SCALE GENOMIC DNA]</scope>
    <source>
        <strain evidence="3">cv. Huhao1</strain>
        <tissue evidence="2">Leaf</tissue>
    </source>
</reference>
<dbReference type="InterPro" id="IPR045464">
    <property type="entry name" value="Hrt3/FBXO9_C"/>
</dbReference>
<dbReference type="OrthoDB" id="2117972at2759"/>
<name>A0A2U1LKT3_ARTAN</name>
<dbReference type="Pfam" id="PF19270">
    <property type="entry name" value="FBO_C"/>
    <property type="match status" value="1"/>
</dbReference>
<evidence type="ECO:0000313" key="3">
    <source>
        <dbReference type="Proteomes" id="UP000245207"/>
    </source>
</evidence>
<dbReference type="EMBL" id="PKPP01008852">
    <property type="protein sequence ID" value="PWA49610.1"/>
    <property type="molecule type" value="Genomic_DNA"/>
</dbReference>
<gene>
    <name evidence="2" type="ORF">CTI12_AA478820</name>
</gene>
<protein>
    <submittedName>
        <fullName evidence="2">F-box protein 7</fullName>
    </submittedName>
</protein>
<dbReference type="STRING" id="35608.A0A2U1LKT3"/>
<evidence type="ECO:0000259" key="1">
    <source>
        <dbReference type="Pfam" id="PF19270"/>
    </source>
</evidence>
<dbReference type="AlphaFoldDB" id="A0A2U1LKT3"/>
<comment type="caution">
    <text evidence="2">The sequence shown here is derived from an EMBL/GenBank/DDBJ whole genome shotgun (WGS) entry which is preliminary data.</text>
</comment>
<sequence>MEELLMTLLPLRHSSSVPIPMEIVLPLRHASLVPILMDHITDTCGLLFSYVQLMLGAVKALQEKQSSVWICLCHMKCKRTHFVNNRMDLLSIVTSGVLEDEVPGPDGDVHEVVEGWEDDETHNPKVHATQFLVQVKVDGWLWKHDKKGMSRLSSLLDDVLLKVTLGVALFKSMPRVSEKIIISKWRLTCHRLPTRVNLIDRDVKVKVLSQLWIINRCSKFSASWYN</sequence>